<evidence type="ECO:0000313" key="2">
    <source>
        <dbReference type="Proteomes" id="UP001151760"/>
    </source>
</evidence>
<name>A0ABQ5G5I1_9ASTR</name>
<proteinExistence type="predicted"/>
<comment type="caution">
    <text evidence="1">The sequence shown here is derived from an EMBL/GenBank/DDBJ whole genome shotgun (WGS) entry which is preliminary data.</text>
</comment>
<organism evidence="1 2">
    <name type="scientific">Tanacetum coccineum</name>
    <dbReference type="NCBI Taxonomy" id="301880"/>
    <lineage>
        <taxon>Eukaryota</taxon>
        <taxon>Viridiplantae</taxon>
        <taxon>Streptophyta</taxon>
        <taxon>Embryophyta</taxon>
        <taxon>Tracheophyta</taxon>
        <taxon>Spermatophyta</taxon>
        <taxon>Magnoliopsida</taxon>
        <taxon>eudicotyledons</taxon>
        <taxon>Gunneridae</taxon>
        <taxon>Pentapetalae</taxon>
        <taxon>asterids</taxon>
        <taxon>campanulids</taxon>
        <taxon>Asterales</taxon>
        <taxon>Asteraceae</taxon>
        <taxon>Asteroideae</taxon>
        <taxon>Anthemideae</taxon>
        <taxon>Anthemidinae</taxon>
        <taxon>Tanacetum</taxon>
    </lineage>
</organism>
<accession>A0ABQ5G5I1</accession>
<dbReference type="Proteomes" id="UP001151760">
    <property type="component" value="Unassembled WGS sequence"/>
</dbReference>
<dbReference type="EMBL" id="BQNB010018120">
    <property type="protein sequence ID" value="GJT70892.1"/>
    <property type="molecule type" value="Genomic_DNA"/>
</dbReference>
<reference evidence="1" key="1">
    <citation type="journal article" date="2022" name="Int. J. Mol. Sci.">
        <title>Draft Genome of Tanacetum Coccineum: Genomic Comparison of Closely Related Tanacetum-Family Plants.</title>
        <authorList>
            <person name="Yamashiro T."/>
            <person name="Shiraishi A."/>
            <person name="Nakayama K."/>
            <person name="Satake H."/>
        </authorList>
    </citation>
    <scope>NUCLEOTIDE SEQUENCE</scope>
</reference>
<protein>
    <submittedName>
        <fullName evidence="1">Uncharacterized protein</fullName>
    </submittedName>
</protein>
<reference evidence="1" key="2">
    <citation type="submission" date="2022-01" db="EMBL/GenBank/DDBJ databases">
        <authorList>
            <person name="Yamashiro T."/>
            <person name="Shiraishi A."/>
            <person name="Satake H."/>
            <person name="Nakayama K."/>
        </authorList>
    </citation>
    <scope>NUCLEOTIDE SEQUENCE</scope>
</reference>
<sequence length="127" mass="13932">MLNHRIGVDFLVQNGRYSSPITCSMRVNPCPLIFHEGMVGLNVCMFDGSTYCEDDDSAALVDGVAKGFTNLFSSTSHLNYCFLLLGLRLNMSCVSQSSTPLPLESEELEVLDPRDSYVEAADGYPPI</sequence>
<gene>
    <name evidence="1" type="ORF">Tco_1030178</name>
</gene>
<evidence type="ECO:0000313" key="1">
    <source>
        <dbReference type="EMBL" id="GJT70892.1"/>
    </source>
</evidence>
<keyword evidence="2" id="KW-1185">Reference proteome</keyword>